<accession>A0ACC2NXG0</accession>
<dbReference type="Proteomes" id="UP001239111">
    <property type="component" value="Chromosome 2"/>
</dbReference>
<dbReference type="EMBL" id="CM056742">
    <property type="protein sequence ID" value="KAJ8674974.1"/>
    <property type="molecule type" value="Genomic_DNA"/>
</dbReference>
<sequence length="222" mass="24918">MSLINDTHNNNRKIIFQLAFESERLLLKKLKKDIGRDELAAAAVAAGVYNGNGLGGLYHPAAVAAAVSDPYYMRWAALFDLAAREASAFRPWNPPGSCKHRESTPMVPSFLSRGPPVLQHPERVVPMSEFERFEPHFQPNVALAPLVPGLPIADEDELILTIVIAFIRSRPKTMDLTSIALTLYKSVDFDAQYYMKRVDFFPSADCHMSYLKLFELCNSLFK</sequence>
<evidence type="ECO:0000313" key="1">
    <source>
        <dbReference type="EMBL" id="KAJ8674974.1"/>
    </source>
</evidence>
<keyword evidence="2" id="KW-1185">Reference proteome</keyword>
<comment type="caution">
    <text evidence="1">The sequence shown here is derived from an EMBL/GenBank/DDBJ whole genome shotgun (WGS) entry which is preliminary data.</text>
</comment>
<evidence type="ECO:0000313" key="2">
    <source>
        <dbReference type="Proteomes" id="UP001239111"/>
    </source>
</evidence>
<name>A0ACC2NXG0_9HYME</name>
<gene>
    <name evidence="1" type="ORF">QAD02_010760</name>
</gene>
<reference evidence="1" key="1">
    <citation type="submission" date="2023-04" db="EMBL/GenBank/DDBJ databases">
        <title>A chromosome-level genome assembly of the parasitoid wasp Eretmocerus hayati.</title>
        <authorList>
            <person name="Zhong Y."/>
            <person name="Liu S."/>
            <person name="Liu Y."/>
        </authorList>
    </citation>
    <scope>NUCLEOTIDE SEQUENCE</scope>
    <source>
        <strain evidence="1">ZJU_SS_LIU_2023</strain>
    </source>
</reference>
<protein>
    <submittedName>
        <fullName evidence="1">Uncharacterized protein</fullName>
    </submittedName>
</protein>
<organism evidence="1 2">
    <name type="scientific">Eretmocerus hayati</name>
    <dbReference type="NCBI Taxonomy" id="131215"/>
    <lineage>
        <taxon>Eukaryota</taxon>
        <taxon>Metazoa</taxon>
        <taxon>Ecdysozoa</taxon>
        <taxon>Arthropoda</taxon>
        <taxon>Hexapoda</taxon>
        <taxon>Insecta</taxon>
        <taxon>Pterygota</taxon>
        <taxon>Neoptera</taxon>
        <taxon>Endopterygota</taxon>
        <taxon>Hymenoptera</taxon>
        <taxon>Apocrita</taxon>
        <taxon>Proctotrupomorpha</taxon>
        <taxon>Chalcidoidea</taxon>
        <taxon>Aphelinidae</taxon>
        <taxon>Aphelininae</taxon>
        <taxon>Eretmocerus</taxon>
    </lineage>
</organism>
<proteinExistence type="predicted"/>